<dbReference type="Proteomes" id="UP000238415">
    <property type="component" value="Unassembled WGS sequence"/>
</dbReference>
<evidence type="ECO:0000313" key="4">
    <source>
        <dbReference type="Proteomes" id="UP000238415"/>
    </source>
</evidence>
<organism evidence="3 4">
    <name type="scientific">Neomoorella humiferrea</name>
    <dbReference type="NCBI Taxonomy" id="676965"/>
    <lineage>
        <taxon>Bacteria</taxon>
        <taxon>Bacillati</taxon>
        <taxon>Bacillota</taxon>
        <taxon>Clostridia</taxon>
        <taxon>Neomoorellales</taxon>
        <taxon>Neomoorellaceae</taxon>
        <taxon>Neomoorella</taxon>
    </lineage>
</organism>
<dbReference type="PROSITE" id="PS51257">
    <property type="entry name" value="PROKAR_LIPOPROTEIN"/>
    <property type="match status" value="1"/>
</dbReference>
<proteinExistence type="inferred from homology"/>
<dbReference type="SUPFAM" id="SSF53850">
    <property type="entry name" value="Periplasmic binding protein-like II"/>
    <property type="match status" value="1"/>
</dbReference>
<dbReference type="SMART" id="SM00062">
    <property type="entry name" value="PBPb"/>
    <property type="match status" value="1"/>
</dbReference>
<keyword evidence="4" id="KW-1185">Reference proteome</keyword>
<sequence>MIKKIFKLMCLGLFLILAVILFAGCGGSQQKQSNQQQENKLTVVRVSHQPEFESFLTYNAIKEGLDKKNGLELKMVYFDSGMPQIEALPANQWDVGAAGATPAIMAALRYGTYSIGIGDDESMANVVMVRPDSPILKVKGANPKYPDIYGSAELVKGKTILVTTVSGGHYCLSRYLKALGLTEADVKIQNLEQAQAVAAFESGAGDMVVLWAPFTYTGLRKGWKVVATAQQVDAIFPIIIMANKKFADEHPDLVVKFLDIYFQQIDKIKKEGKGLADLYKAFLNDWGGLDISKEDAAMDIELHPVYDLKEQLAMFDSSNGPSKMEKLMGDIAEFFASQGKFTMEEKDKVMKSGFITDKFIKELAKQKGLIK</sequence>
<dbReference type="RefSeq" id="WP_106004064.1">
    <property type="nucleotide sequence ID" value="NZ_CP136419.1"/>
</dbReference>
<feature type="domain" description="Solute-binding protein family 3/N-terminal" evidence="2">
    <location>
        <begin position="43"/>
        <end position="285"/>
    </location>
</feature>
<protein>
    <submittedName>
        <fullName evidence="3">Putative aliphatic sulfonates-binding protein</fullName>
    </submittedName>
</protein>
<gene>
    <name evidence="3" type="primary">ssuA_1</name>
    <name evidence="3" type="ORF">MOHU_00040</name>
</gene>
<dbReference type="Pfam" id="PF13379">
    <property type="entry name" value="NMT1_2"/>
    <property type="match status" value="1"/>
</dbReference>
<dbReference type="OrthoDB" id="9802202at2"/>
<dbReference type="Gene3D" id="3.40.190.10">
    <property type="entry name" value="Periplasmic binding protein-like II"/>
    <property type="match status" value="2"/>
</dbReference>
<dbReference type="EMBL" id="PVXM01000001">
    <property type="protein sequence ID" value="PRR76162.1"/>
    <property type="molecule type" value="Genomic_DNA"/>
</dbReference>
<comment type="similarity">
    <text evidence="1">Belongs to the bacterial solute-binding protein SsuA/TauA family.</text>
</comment>
<dbReference type="AlphaFoldDB" id="A0A2T0AZ64"/>
<reference evidence="3 4" key="1">
    <citation type="submission" date="2018-03" db="EMBL/GenBank/DDBJ databases">
        <title>Genome sequence of Moorella humiferrea DSM 23265.</title>
        <authorList>
            <person name="Poehlein A."/>
            <person name="Daniel R."/>
        </authorList>
    </citation>
    <scope>NUCLEOTIDE SEQUENCE [LARGE SCALE GENOMIC DNA]</scope>
    <source>
        <strain evidence="3 4">DSM 23265</strain>
    </source>
</reference>
<name>A0A2T0AZ64_9FIRM</name>
<accession>A0A2T0AZ64</accession>
<evidence type="ECO:0000256" key="1">
    <source>
        <dbReference type="ARBA" id="ARBA00010742"/>
    </source>
</evidence>
<evidence type="ECO:0000259" key="2">
    <source>
        <dbReference type="SMART" id="SM00062"/>
    </source>
</evidence>
<dbReference type="PANTHER" id="PTHR30024">
    <property type="entry name" value="ALIPHATIC SULFONATES-BINDING PROTEIN-RELATED"/>
    <property type="match status" value="1"/>
</dbReference>
<dbReference type="InterPro" id="IPR001638">
    <property type="entry name" value="Solute-binding_3/MltF_N"/>
</dbReference>
<comment type="caution">
    <text evidence="3">The sequence shown here is derived from an EMBL/GenBank/DDBJ whole genome shotgun (WGS) entry which is preliminary data.</text>
</comment>
<evidence type="ECO:0000313" key="3">
    <source>
        <dbReference type="EMBL" id="PRR76162.1"/>
    </source>
</evidence>